<dbReference type="AlphaFoldDB" id="A0A2X0XLN3"/>
<keyword evidence="1" id="KW-0812">Transmembrane</keyword>
<dbReference type="EMBL" id="UAQE01000001">
    <property type="protein sequence ID" value="SPU00055.1"/>
    <property type="molecule type" value="Genomic_DNA"/>
</dbReference>
<feature type="transmembrane region" description="Helical" evidence="1">
    <location>
        <begin position="12"/>
        <end position="31"/>
    </location>
</feature>
<dbReference type="EMBL" id="CP122283">
    <property type="protein sequence ID" value="WGF38227.1"/>
    <property type="molecule type" value="Genomic_DNA"/>
</dbReference>
<evidence type="ECO:0000313" key="3">
    <source>
        <dbReference type="EMBL" id="WGF38227.1"/>
    </source>
</evidence>
<keyword evidence="1" id="KW-1133">Transmembrane helix</keyword>
<evidence type="ECO:0000313" key="4">
    <source>
        <dbReference type="Proteomes" id="UP000251431"/>
    </source>
</evidence>
<evidence type="ECO:0000313" key="2">
    <source>
        <dbReference type="EMBL" id="SPU00055.1"/>
    </source>
</evidence>
<reference evidence="2 4" key="1">
    <citation type="submission" date="2018-06" db="EMBL/GenBank/DDBJ databases">
        <authorList>
            <consortium name="Pathogen Informatics"/>
            <person name="Doyle S."/>
        </authorList>
    </citation>
    <scope>NUCLEOTIDE SEQUENCE [LARGE SCALE GENOMIC DNA]</scope>
    <source>
        <strain evidence="2 4">NCTC7582</strain>
    </source>
</reference>
<sequence>MESNGRQIQFGLIIILFLSSLIVPVILLYPIQEILYRPNEFYYFAPYFNAYIIFMVSLFVMALVLLINYLIIPKTKKRKNIKRGLVSTSLLIALGFIALSFNTYKWIDSRGIHMNPFFSLKVNFVEWEEIVKVEQVNLEKSGVTKPDHLVFTFQDGSTIEEPLAGNMVLAKNYIANELKQRGLTIENVYK</sequence>
<feature type="transmembrane region" description="Helical" evidence="1">
    <location>
        <begin position="84"/>
        <end position="107"/>
    </location>
</feature>
<accession>A0A2X0XLN3</accession>
<gene>
    <name evidence="2" type="ORF">NCTC7582_02935</name>
    <name evidence="3" type="ORF">QBO96_21305</name>
</gene>
<name>A0A2X0XLN3_9BACI</name>
<keyword evidence="1" id="KW-0472">Membrane</keyword>
<protein>
    <submittedName>
        <fullName evidence="2">Uncharacterized protein</fullName>
    </submittedName>
</protein>
<evidence type="ECO:0000256" key="1">
    <source>
        <dbReference type="SAM" id="Phobius"/>
    </source>
</evidence>
<keyword evidence="5" id="KW-1185">Reference proteome</keyword>
<dbReference type="Proteomes" id="UP000251431">
    <property type="component" value="Unassembled WGS sequence"/>
</dbReference>
<evidence type="ECO:0000313" key="5">
    <source>
        <dbReference type="Proteomes" id="UP001244564"/>
    </source>
</evidence>
<dbReference type="Proteomes" id="UP001244564">
    <property type="component" value="Chromosome"/>
</dbReference>
<dbReference type="RefSeq" id="WP_279494337.1">
    <property type="nucleotide sequence ID" value="NZ_CP122283.1"/>
</dbReference>
<feature type="transmembrane region" description="Helical" evidence="1">
    <location>
        <begin position="51"/>
        <end position="72"/>
    </location>
</feature>
<proteinExistence type="predicted"/>
<reference evidence="3 5" key="2">
    <citation type="submission" date="2023-04" db="EMBL/GenBank/DDBJ databases">
        <title>Genomic of Lysinibacillus capsici TSBLM.</title>
        <authorList>
            <person name="Hu X.S."/>
            <person name="Yu C.H."/>
        </authorList>
    </citation>
    <scope>NUCLEOTIDE SEQUENCE [LARGE SCALE GENOMIC DNA]</scope>
    <source>
        <strain evidence="3 5">TSBLM</strain>
    </source>
</reference>
<organism evidence="2 4">
    <name type="scientific">Lysinibacillus capsici</name>
    <dbReference type="NCBI Taxonomy" id="2115968"/>
    <lineage>
        <taxon>Bacteria</taxon>
        <taxon>Bacillati</taxon>
        <taxon>Bacillota</taxon>
        <taxon>Bacilli</taxon>
        <taxon>Bacillales</taxon>
        <taxon>Bacillaceae</taxon>
        <taxon>Lysinibacillus</taxon>
    </lineage>
</organism>